<organism evidence="1">
    <name type="scientific">Candidatus Heimdallarchaeum aukensis</name>
    <dbReference type="NCBI Taxonomy" id="2876573"/>
    <lineage>
        <taxon>Archaea</taxon>
        <taxon>Promethearchaeati</taxon>
        <taxon>Candidatus Heimdallarchaeota</taxon>
        <taxon>Candidatus Heimdallarchaeia (ex Rinke et al. 2021) (nom. nud.)</taxon>
        <taxon>Candidatus Heimdallarchaeales</taxon>
        <taxon>Candidatus Heimdallarchaeaceae</taxon>
        <taxon>Candidatus Heimdallarchaeum</taxon>
    </lineage>
</organism>
<evidence type="ECO:0000313" key="1">
    <source>
        <dbReference type="EMBL" id="UJG40616.1"/>
    </source>
</evidence>
<protein>
    <submittedName>
        <fullName evidence="1">Uncharacterized protein</fullName>
    </submittedName>
</protein>
<dbReference type="AlphaFoldDB" id="A0A9Y1FL52"/>
<dbReference type="Proteomes" id="UP001201020">
    <property type="component" value="Chromosome"/>
</dbReference>
<accession>A0A9Y1FL52</accession>
<proteinExistence type="predicted"/>
<gene>
    <name evidence="1" type="ORF">K9W45_12375</name>
</gene>
<dbReference type="EMBL" id="CP084166">
    <property type="protein sequence ID" value="UJG40616.1"/>
    <property type="molecule type" value="Genomic_DNA"/>
</dbReference>
<reference evidence="1" key="1">
    <citation type="journal article" date="2022" name="Nat. Microbiol.">
        <title>Unique mobile elements and scalable gene flow at the prokaryote-eukaryote boundary revealed by circularized Asgard archaea genomes.</title>
        <authorList>
            <person name="Wu F."/>
            <person name="Speth D.R."/>
            <person name="Philosof A."/>
            <person name="Cremiere A."/>
            <person name="Narayanan A."/>
            <person name="Barco R.A."/>
            <person name="Connon S.A."/>
            <person name="Amend J.P."/>
            <person name="Antoshechkin I.A."/>
            <person name="Orphan V.J."/>
        </authorList>
    </citation>
    <scope>NUCLEOTIDE SEQUENCE</scope>
    <source>
        <strain evidence="1">PM71</strain>
    </source>
</reference>
<sequence length="105" mass="12248">MTYQKVQDHYLDNRLEKALAKITNINYDNSPVYIEVCNCPLKGGKLFYNANKKTYFTKGTCSPSKLCYSIQKDRHNAKIARDILSYQEEDCNVCQKEEKLSSYFN</sequence>
<name>A0A9Y1FL52_9ARCH</name>